<evidence type="ECO:0000313" key="2">
    <source>
        <dbReference type="EMBL" id="AOZ97812.1"/>
    </source>
</evidence>
<dbReference type="OrthoDB" id="2665710at2"/>
<feature type="domain" description="DUF3854" evidence="1">
    <location>
        <begin position="365"/>
        <end position="470"/>
    </location>
</feature>
<dbReference type="Pfam" id="PF12965">
    <property type="entry name" value="DUF3854"/>
    <property type="match status" value="1"/>
</dbReference>
<dbReference type="InterPro" id="IPR024385">
    <property type="entry name" value="DUF3854"/>
</dbReference>
<keyword evidence="3" id="KW-1185">Reference proteome</keyword>
<proteinExistence type="predicted"/>
<geneLocation type="plasmid" evidence="3">
    <name>pnp144</name>
</geneLocation>
<dbReference type="Proteomes" id="UP000179284">
    <property type="component" value="Plasmid pNP144"/>
</dbReference>
<keyword evidence="2" id="KW-0614">Plasmid</keyword>
<protein>
    <recommendedName>
        <fullName evidence="1">DUF3854 domain-containing protein</fullName>
    </recommendedName>
</protein>
<organism evidence="2 3">
    <name type="scientific">Butyrivibrio hungatei</name>
    <dbReference type="NCBI Taxonomy" id="185008"/>
    <lineage>
        <taxon>Bacteria</taxon>
        <taxon>Bacillati</taxon>
        <taxon>Bacillota</taxon>
        <taxon>Clostridia</taxon>
        <taxon>Lachnospirales</taxon>
        <taxon>Lachnospiraceae</taxon>
        <taxon>Butyrivibrio</taxon>
    </lineage>
</organism>
<dbReference type="RefSeq" id="WP_071177572.1">
    <property type="nucleotide sequence ID" value="NZ_CP017832.1"/>
</dbReference>
<accession>A0A1D9P5N3</accession>
<dbReference type="AlphaFoldDB" id="A0A1D9P5N3"/>
<gene>
    <name evidence="2" type="ORF">bhn_II013</name>
</gene>
<evidence type="ECO:0000259" key="1">
    <source>
        <dbReference type="Pfam" id="PF12965"/>
    </source>
</evidence>
<sequence>MSGGVSKNCSFSNPCPICGKPDWCNQVTFSNGDYLWYCHRVHGAKGDIITASGKMWVWKKITPEHFTVWEPKEQYDANRESFIKALPKNSQKGTYYNSSSYRNGSSNERVVSADYIDWNALPLEGTSECASPQTLNVFYRELLNNLVLEDKHEAKLRAEWDCQKGTFEKAIKYFQIKSMPPEDRVRFSSKERFKNLSRKKIVANIIDKLGEPIGVPGFYQRKDGTWTLYYLCGIVFPVFDSDGNIIRIRIGNDYPKVKGTLNGKDGVFNYYMKDEIPGWYFMPDGESEPILAFQYGSESNLISLNKKGYPDGKVVGKYMNFTSFKELHFKDEQGNPRRINKFTNGCESGSFCSLYTKPGDDPTIVYVTEGEKKAIVGNLLLNVPVVSVPGTSSILKLFENEQGMERTLVDSLIRKGTRAFVIVLDADKKVNEAVLYAESLVITAFKERKLTVFTGEWNAQWGKGLDDILLTGVLPDIRPAM</sequence>
<name>A0A1D9P5N3_9FIRM</name>
<reference evidence="3" key="1">
    <citation type="submission" date="2016-10" db="EMBL/GenBank/DDBJ databases">
        <title>The complete genome sequence of the rumen bacterium Butyrivibrio hungatei MB2003.</title>
        <authorList>
            <person name="Palevich N."/>
            <person name="Kelly W.J."/>
            <person name="Leahy S.C."/>
            <person name="Altermann E."/>
            <person name="Rakonjac J."/>
            <person name="Attwood G.T."/>
        </authorList>
    </citation>
    <scope>NUCLEOTIDE SEQUENCE [LARGE SCALE GENOMIC DNA]</scope>
    <source>
        <strain evidence="3">MB2003</strain>
        <plasmid evidence="3">Plasmid pnp144</plasmid>
    </source>
</reference>
<evidence type="ECO:0000313" key="3">
    <source>
        <dbReference type="Proteomes" id="UP000179284"/>
    </source>
</evidence>
<dbReference type="KEGG" id="bhu:bhn_II013"/>
<dbReference type="EMBL" id="CP017832">
    <property type="protein sequence ID" value="AOZ97812.1"/>
    <property type="molecule type" value="Genomic_DNA"/>
</dbReference>